<organism evidence="1 2">
    <name type="scientific">Hypoxylon rubiginosum</name>
    <dbReference type="NCBI Taxonomy" id="110542"/>
    <lineage>
        <taxon>Eukaryota</taxon>
        <taxon>Fungi</taxon>
        <taxon>Dikarya</taxon>
        <taxon>Ascomycota</taxon>
        <taxon>Pezizomycotina</taxon>
        <taxon>Sordariomycetes</taxon>
        <taxon>Xylariomycetidae</taxon>
        <taxon>Xylariales</taxon>
        <taxon>Hypoxylaceae</taxon>
        <taxon>Hypoxylon</taxon>
    </lineage>
</organism>
<gene>
    <name evidence="1" type="ORF">F4821DRAFT_84588</name>
</gene>
<name>A0ACC0D7P7_9PEZI</name>
<proteinExistence type="predicted"/>
<protein>
    <submittedName>
        <fullName evidence="1">Heterokaryon incompatibility protein-domain-containing protein</fullName>
    </submittedName>
</protein>
<evidence type="ECO:0000313" key="1">
    <source>
        <dbReference type="EMBL" id="KAI6088536.1"/>
    </source>
</evidence>
<dbReference type="Proteomes" id="UP001497680">
    <property type="component" value="Unassembled WGS sequence"/>
</dbReference>
<evidence type="ECO:0000313" key="2">
    <source>
        <dbReference type="Proteomes" id="UP001497680"/>
    </source>
</evidence>
<sequence>MDNRKDPYVHPLHQGEFRVILLYSGGWKTPLKCRLVTKMLGNVPQYQALSYAWGFPSVTRPILVDDIGMQITVNLERALMHLRREDADVVLWVDALCINQRDLSEREAQVQVMRNIYTLAASVVVFLGDGSFHRSCRLAKPHEFTFFGDERDSQHIDRFLSNCTSIYINELPDGFGVFSLITIYSQQTGDHLNTLTSLEENVLRSLFEDLRIMLLNQWWNRMWVFQEIIVSQASFLRYGGSTSSWEIFTNAAQNIESTLFSDELPPECVQVLRFFSRTISDIEDHRNRWASQSATNPGTELLALLKATNTRKASDDRDKVYALLGLLPAKLGISPDYYMKTSDVYIHVARSIIKATGSLDLLIRDLGRKNRSDLPTWVPDWSAITDGEEIRRSRNLTQLYNACKGFRNNCWISFWESVCTDILLWDPPGRRQISARRLEKSLKSLHGAHQIPLANNFAPQGAGEEETSGFHLQATDPVLRQLYVPAIYIGTIRRASSEPFRDSTDLETLVYELTQLSETKSAPLHTKVNSRILEALVSDLKFVSGRFERLDDKDKVELRLWYKARVDADQTYQDVLSFDYVQKFMSLKRRLFMTESNMLGWGPDGIEPGDNIYIFPGGKTPFIVRKDRLQGSCYLDEAMDGQWVRFSFDSHKQDLGVGRETLSRIAMLFSTLRWQHHDLSTLLMRFQPGEKGYNLSSWIDENVFFSGSKELLSDKQEKELNHIRGELENAFHGWPKRGSRWAHILRLT</sequence>
<keyword evidence="2" id="KW-1185">Reference proteome</keyword>
<accession>A0ACC0D7P7</accession>
<comment type="caution">
    <text evidence="1">The sequence shown here is derived from an EMBL/GenBank/DDBJ whole genome shotgun (WGS) entry which is preliminary data.</text>
</comment>
<dbReference type="EMBL" id="MU394300">
    <property type="protein sequence ID" value="KAI6088536.1"/>
    <property type="molecule type" value="Genomic_DNA"/>
</dbReference>
<reference evidence="1 2" key="1">
    <citation type="journal article" date="2022" name="New Phytol.">
        <title>Ecological generalism drives hyperdiversity of secondary metabolite gene clusters in xylarialean endophytes.</title>
        <authorList>
            <person name="Franco M.E.E."/>
            <person name="Wisecaver J.H."/>
            <person name="Arnold A.E."/>
            <person name="Ju Y.M."/>
            <person name="Slot J.C."/>
            <person name="Ahrendt S."/>
            <person name="Moore L.P."/>
            <person name="Eastman K.E."/>
            <person name="Scott K."/>
            <person name="Konkel Z."/>
            <person name="Mondo S.J."/>
            <person name="Kuo A."/>
            <person name="Hayes R.D."/>
            <person name="Haridas S."/>
            <person name="Andreopoulos B."/>
            <person name="Riley R."/>
            <person name="LaButti K."/>
            <person name="Pangilinan J."/>
            <person name="Lipzen A."/>
            <person name="Amirebrahimi M."/>
            <person name="Yan J."/>
            <person name="Adam C."/>
            <person name="Keymanesh K."/>
            <person name="Ng V."/>
            <person name="Louie K."/>
            <person name="Northen T."/>
            <person name="Drula E."/>
            <person name="Henrissat B."/>
            <person name="Hsieh H.M."/>
            <person name="Youens-Clark K."/>
            <person name="Lutzoni F."/>
            <person name="Miadlikowska J."/>
            <person name="Eastwood D.C."/>
            <person name="Hamelin R.C."/>
            <person name="Grigoriev I.V."/>
            <person name="U'Ren J.M."/>
        </authorList>
    </citation>
    <scope>NUCLEOTIDE SEQUENCE [LARGE SCALE GENOMIC DNA]</scope>
    <source>
        <strain evidence="1 2">ER1909</strain>
    </source>
</reference>